<keyword evidence="2" id="KW-1185">Reference proteome</keyword>
<dbReference type="HOGENOM" id="CLU_1093391_0_0_7"/>
<accession>Q1DBE2</accession>
<dbReference type="AlphaFoldDB" id="Q1DBE2"/>
<protein>
    <submittedName>
        <fullName evidence="1">Uncharacterized protein</fullName>
    </submittedName>
</protein>
<dbReference type="KEGG" id="mxa:MXAN_1783"/>
<reference evidence="1 2" key="1">
    <citation type="journal article" date="2006" name="Proc. Natl. Acad. Sci. U.S.A.">
        <title>Evolution of sensory complexity recorded in a myxobacterial genome.</title>
        <authorList>
            <person name="Goldman B.S."/>
            <person name="Nierman W.C."/>
            <person name="Kaiser D."/>
            <person name="Slater S.C."/>
            <person name="Durkin A.S."/>
            <person name="Eisen J.A."/>
            <person name="Ronning C.M."/>
            <person name="Barbazuk W.B."/>
            <person name="Blanchard M."/>
            <person name="Field C."/>
            <person name="Halling C."/>
            <person name="Hinkle G."/>
            <person name="Iartchuk O."/>
            <person name="Kim H.S."/>
            <person name="Mackenzie C."/>
            <person name="Madupu R."/>
            <person name="Miller N."/>
            <person name="Shvartsbeyn A."/>
            <person name="Sullivan S.A."/>
            <person name="Vaudin M."/>
            <person name="Wiegand R."/>
            <person name="Kaplan H.B."/>
        </authorList>
    </citation>
    <scope>NUCLEOTIDE SEQUENCE [LARGE SCALE GENOMIC DNA]</scope>
    <source>
        <strain evidence="2">DK1622</strain>
    </source>
</reference>
<evidence type="ECO:0000313" key="2">
    <source>
        <dbReference type="Proteomes" id="UP000002402"/>
    </source>
</evidence>
<name>Q1DBE2_MYXXD</name>
<organism evidence="1 2">
    <name type="scientific">Myxococcus xanthus (strain DK1622)</name>
    <dbReference type="NCBI Taxonomy" id="246197"/>
    <lineage>
        <taxon>Bacteria</taxon>
        <taxon>Pseudomonadati</taxon>
        <taxon>Myxococcota</taxon>
        <taxon>Myxococcia</taxon>
        <taxon>Myxococcales</taxon>
        <taxon>Cystobacterineae</taxon>
        <taxon>Myxococcaceae</taxon>
        <taxon>Myxococcus</taxon>
    </lineage>
</organism>
<sequence length="252" mass="27089">MTSHLACIGIHANDKAALGHVMDSLLEHTTTAGTTRDHELKVWSDASGASYSFVFNHAGKVQCATPGFRAESRLRVRATGFAAHKSCRFCDPLAAELVDSDGHVLYPFATQLDDLVLVRECIQTDIVLELAPCAFAESLQAWPDKAAYEASRKPGKALLGSQFFIPNPASLMSKGSPPRPVEPRAHFTGHVEAADVRTNGVTGHPFQHALVRTYGGTYDVLAAADEATPRLRPGNIVRGTFWLVARVTAGLG</sequence>
<dbReference type="EnsemblBacteria" id="ABF92695">
    <property type="protein sequence ID" value="ABF92695"/>
    <property type="gene ID" value="MXAN_1783"/>
</dbReference>
<gene>
    <name evidence="1" type="ordered locus">MXAN_1783</name>
</gene>
<proteinExistence type="predicted"/>
<evidence type="ECO:0000313" key="1">
    <source>
        <dbReference type="EMBL" id="ABF92695.1"/>
    </source>
</evidence>
<dbReference type="eggNOG" id="ENOG5032T83">
    <property type="taxonomic scope" value="Bacteria"/>
</dbReference>
<dbReference type="Proteomes" id="UP000002402">
    <property type="component" value="Chromosome"/>
</dbReference>
<dbReference type="EMBL" id="CP000113">
    <property type="protein sequence ID" value="ABF92695.1"/>
    <property type="molecule type" value="Genomic_DNA"/>
</dbReference>